<proteinExistence type="evidence at transcript level"/>
<evidence type="ECO:0000313" key="1">
    <source>
        <dbReference type="EMBL" id="JAA73089.1"/>
    </source>
</evidence>
<name>A0A0K8RR48_IXORI</name>
<dbReference type="AlphaFoldDB" id="A0A0K8RR48"/>
<protein>
    <submittedName>
        <fullName evidence="1">Putative p21-activated protein</fullName>
    </submittedName>
</protein>
<reference evidence="1" key="1">
    <citation type="submission" date="2012-12" db="EMBL/GenBank/DDBJ databases">
        <title>Identification and characterization of a phenylalanine ammonia-lyase gene family in Isatis indigotica Fort.</title>
        <authorList>
            <person name="Liu Q."/>
            <person name="Chen J."/>
            <person name="Zhou X."/>
            <person name="Di P."/>
            <person name="Xiao Y."/>
            <person name="Xuan H."/>
            <person name="Zhang L."/>
            <person name="Chen W."/>
        </authorList>
    </citation>
    <scope>NUCLEOTIDE SEQUENCE</scope>
    <source>
        <tissue evidence="1">Salivary gland</tissue>
    </source>
</reference>
<sequence length="263" mass="27823">ISREETNAVCTIPKTSPGQLRQKKHEETRTKDSEVVKSAIVFFMNRAYVQSSMCVRRLIQCALKPNNVHLVAIFLRFGRGGFVSWSSSLLVSSSTTSSSSSDSSPSPSSSACSSTLPSTSASSSLSSSSSTSLPSSSPSPFSFASSSPLPSASSSSSSAPSSAPPLLLSSDLAFFFLSSTLAGSFPFFLGLSSNTSGMCRAMQAIRQPHFASHNRVGSLSNLFMLTFQTRTEPSLPAVTRSVSFETFTTAAALTRVECAVNMW</sequence>
<feature type="non-terminal residue" evidence="1">
    <location>
        <position position="1"/>
    </location>
</feature>
<accession>A0A0K8RR48</accession>
<organism evidence="1">
    <name type="scientific">Ixodes ricinus</name>
    <name type="common">Common tick</name>
    <name type="synonym">Acarus ricinus</name>
    <dbReference type="NCBI Taxonomy" id="34613"/>
    <lineage>
        <taxon>Eukaryota</taxon>
        <taxon>Metazoa</taxon>
        <taxon>Ecdysozoa</taxon>
        <taxon>Arthropoda</taxon>
        <taxon>Chelicerata</taxon>
        <taxon>Arachnida</taxon>
        <taxon>Acari</taxon>
        <taxon>Parasitiformes</taxon>
        <taxon>Ixodida</taxon>
        <taxon>Ixodoidea</taxon>
        <taxon>Ixodidae</taxon>
        <taxon>Ixodinae</taxon>
        <taxon>Ixodes</taxon>
    </lineage>
</organism>
<dbReference type="EMBL" id="GADI01000719">
    <property type="protein sequence ID" value="JAA73089.1"/>
    <property type="molecule type" value="mRNA"/>
</dbReference>